<gene>
    <name evidence="2" type="ORF">SPIL2461_LOCUS8014</name>
</gene>
<reference evidence="2" key="1">
    <citation type="submission" date="2021-02" db="EMBL/GenBank/DDBJ databases">
        <authorList>
            <person name="Dougan E. K."/>
            <person name="Rhodes N."/>
            <person name="Thang M."/>
            <person name="Chan C."/>
        </authorList>
    </citation>
    <scope>NUCLEOTIDE SEQUENCE</scope>
</reference>
<accession>A0A812PEU5</accession>
<feature type="compositionally biased region" description="Polar residues" evidence="1">
    <location>
        <begin position="243"/>
        <end position="253"/>
    </location>
</feature>
<feature type="region of interest" description="Disordered" evidence="1">
    <location>
        <begin position="51"/>
        <end position="114"/>
    </location>
</feature>
<sequence>MLGMRLTSNGQSQLTFDEVNGQQAPVLNLELTLQLPVLNLLKVLGNHRVDAPDSGNTGKEHDVPKDKPVPEVRPQHDSPASETKEEEEDGPLEDDLDGSDSDGPGAEASEGVWAEDSAQDFAELWARPMQADMAYMANWQPLPNRELRLEDLSKTKPQADQTESLGLDSRLWLEVLDQLQQMCKSIVSSNEFHVAVLQSQERLSSKMRDFTLSLGDRMQNLSINMKSQTAGIARRVEALTDSVDSLPQPSSSHFWGPKATAPKSNPRGPVGAGPPYARRSA</sequence>
<evidence type="ECO:0000313" key="3">
    <source>
        <dbReference type="Proteomes" id="UP000649617"/>
    </source>
</evidence>
<feature type="compositionally biased region" description="Acidic residues" evidence="1">
    <location>
        <begin position="84"/>
        <end position="100"/>
    </location>
</feature>
<dbReference type="Proteomes" id="UP000649617">
    <property type="component" value="Unassembled WGS sequence"/>
</dbReference>
<feature type="compositionally biased region" description="Basic and acidic residues" evidence="1">
    <location>
        <begin position="58"/>
        <end position="76"/>
    </location>
</feature>
<comment type="caution">
    <text evidence="2">The sequence shown here is derived from an EMBL/GenBank/DDBJ whole genome shotgun (WGS) entry which is preliminary data.</text>
</comment>
<organism evidence="2 3">
    <name type="scientific">Symbiodinium pilosum</name>
    <name type="common">Dinoflagellate</name>
    <dbReference type="NCBI Taxonomy" id="2952"/>
    <lineage>
        <taxon>Eukaryota</taxon>
        <taxon>Sar</taxon>
        <taxon>Alveolata</taxon>
        <taxon>Dinophyceae</taxon>
        <taxon>Suessiales</taxon>
        <taxon>Symbiodiniaceae</taxon>
        <taxon>Symbiodinium</taxon>
    </lineage>
</organism>
<dbReference type="AlphaFoldDB" id="A0A812PEU5"/>
<keyword evidence="3" id="KW-1185">Reference proteome</keyword>
<proteinExistence type="predicted"/>
<feature type="region of interest" description="Disordered" evidence="1">
    <location>
        <begin position="243"/>
        <end position="281"/>
    </location>
</feature>
<dbReference type="OrthoDB" id="434473at2759"/>
<name>A0A812PEU5_SYMPI</name>
<evidence type="ECO:0000313" key="2">
    <source>
        <dbReference type="EMBL" id="CAE7340537.1"/>
    </source>
</evidence>
<dbReference type="EMBL" id="CAJNIZ010012947">
    <property type="protein sequence ID" value="CAE7340537.1"/>
    <property type="molecule type" value="Genomic_DNA"/>
</dbReference>
<evidence type="ECO:0000256" key="1">
    <source>
        <dbReference type="SAM" id="MobiDB-lite"/>
    </source>
</evidence>
<protein>
    <submittedName>
        <fullName evidence="2">Uncharacterized protein</fullName>
    </submittedName>
</protein>